<dbReference type="AlphaFoldDB" id="D8LU05"/>
<keyword evidence="3" id="KW-1185">Reference proteome</keyword>
<reference evidence="2 3" key="1">
    <citation type="journal article" date="2010" name="Nature">
        <title>The Ectocarpus genome and the independent evolution of multicellularity in brown algae.</title>
        <authorList>
            <person name="Cock J.M."/>
            <person name="Sterck L."/>
            <person name="Rouze P."/>
            <person name="Scornet D."/>
            <person name="Allen A.E."/>
            <person name="Amoutzias G."/>
            <person name="Anthouard V."/>
            <person name="Artiguenave F."/>
            <person name="Aury J.M."/>
            <person name="Badger J.H."/>
            <person name="Beszteri B."/>
            <person name="Billiau K."/>
            <person name="Bonnet E."/>
            <person name="Bothwell J.H."/>
            <person name="Bowler C."/>
            <person name="Boyen C."/>
            <person name="Brownlee C."/>
            <person name="Carrano C.J."/>
            <person name="Charrier B."/>
            <person name="Cho G.Y."/>
            <person name="Coelho S.M."/>
            <person name="Collen J."/>
            <person name="Corre E."/>
            <person name="Da Silva C."/>
            <person name="Delage L."/>
            <person name="Delaroque N."/>
            <person name="Dittami S.M."/>
            <person name="Doulbeau S."/>
            <person name="Elias M."/>
            <person name="Farnham G."/>
            <person name="Gachon C.M."/>
            <person name="Gschloessl B."/>
            <person name="Heesch S."/>
            <person name="Jabbari K."/>
            <person name="Jubin C."/>
            <person name="Kawai H."/>
            <person name="Kimura K."/>
            <person name="Kloareg B."/>
            <person name="Kupper F.C."/>
            <person name="Lang D."/>
            <person name="Le Bail A."/>
            <person name="Leblanc C."/>
            <person name="Lerouge P."/>
            <person name="Lohr M."/>
            <person name="Lopez P.J."/>
            <person name="Martens C."/>
            <person name="Maumus F."/>
            <person name="Michel G."/>
            <person name="Miranda-Saavedra D."/>
            <person name="Morales J."/>
            <person name="Moreau H."/>
            <person name="Motomura T."/>
            <person name="Nagasato C."/>
            <person name="Napoli C.A."/>
            <person name="Nelson D.R."/>
            <person name="Nyvall-Collen P."/>
            <person name="Peters A.F."/>
            <person name="Pommier C."/>
            <person name="Potin P."/>
            <person name="Poulain J."/>
            <person name="Quesneville H."/>
            <person name="Read B."/>
            <person name="Rensing S.A."/>
            <person name="Ritter A."/>
            <person name="Rousvoal S."/>
            <person name="Samanta M."/>
            <person name="Samson G."/>
            <person name="Schroeder D.C."/>
            <person name="Segurens B."/>
            <person name="Strittmatter M."/>
            <person name="Tonon T."/>
            <person name="Tregear J.W."/>
            <person name="Valentin K."/>
            <person name="von Dassow P."/>
            <person name="Yamagishi T."/>
            <person name="Van de Peer Y."/>
            <person name="Wincker P."/>
        </authorList>
    </citation>
    <scope>NUCLEOTIDE SEQUENCE [LARGE SCALE GENOMIC DNA]</scope>
    <source>
        <strain evidence="3">Ec32 / CCAP1310/4</strain>
    </source>
</reference>
<accession>D8LU05</accession>
<protein>
    <submittedName>
        <fullName evidence="2">Uncharacterized protein</fullName>
    </submittedName>
</protein>
<proteinExistence type="predicted"/>
<name>D8LU05_ECTSI</name>
<dbReference type="Proteomes" id="UP000002630">
    <property type="component" value="Linkage Group LG32"/>
</dbReference>
<evidence type="ECO:0000313" key="3">
    <source>
        <dbReference type="Proteomes" id="UP000002630"/>
    </source>
</evidence>
<evidence type="ECO:0000256" key="1">
    <source>
        <dbReference type="SAM" id="MobiDB-lite"/>
    </source>
</evidence>
<dbReference type="EMBL" id="FN649171">
    <property type="protein sequence ID" value="CBN75395.1"/>
    <property type="molecule type" value="Genomic_DNA"/>
</dbReference>
<sequence>MEENAFLSDFFGCVGFLPLTTTSHIRETMVKIMTPPSSLQQSAVGADERSVDTNAPGANLIKASERNQLPMDPSTCTFWCAIALGALAKGSPIESTSLPRPALSERCQSTLHWHRNLWLQETPVRQTWRSRRFGEFRIWLKPTCILLLRPYADQGFAEIVKHKYSPFSSSGHQGQMKSYRSKEEATPPQLKEAATEVELYQYVAQSCRAYEQILYQIASNRIVTTCKNVCDEEFDRGSDTVFRSDYVFQPQEVSDAIETCSERVSGVSFEPLEEAVDRPSVRGGFGGLLINLCHLAHMVLVSLAAIGGSRAQAMYDRLRGSYNALRPSGWRPVPPLEEWNGVGAFCDDSYCRAMDLVASKLEAFSAPPVHSIDTCVETKGTDNDKGETVVQGGWQTQSTMLSECNVPDKIIYTTPDWPTESESECCIGSTQASAAPIGSPVSSAYTRCGLKTVLHSDRVESKVDSVGIAPERLSKLPEICDGGGVVEDVEEDNIGAENWLDVTHGMLDEL</sequence>
<evidence type="ECO:0000313" key="2">
    <source>
        <dbReference type="EMBL" id="CBN75395.1"/>
    </source>
</evidence>
<dbReference type="InParanoid" id="D8LU05"/>
<feature type="region of interest" description="Disordered" evidence="1">
    <location>
        <begin position="168"/>
        <end position="187"/>
    </location>
</feature>
<gene>
    <name evidence="2" type="ORF">Esi_0093_0003</name>
</gene>
<organism evidence="2 3">
    <name type="scientific">Ectocarpus siliculosus</name>
    <name type="common">Brown alga</name>
    <name type="synonym">Conferva siliculosa</name>
    <dbReference type="NCBI Taxonomy" id="2880"/>
    <lineage>
        <taxon>Eukaryota</taxon>
        <taxon>Sar</taxon>
        <taxon>Stramenopiles</taxon>
        <taxon>Ochrophyta</taxon>
        <taxon>PX clade</taxon>
        <taxon>Phaeophyceae</taxon>
        <taxon>Ectocarpales</taxon>
        <taxon>Ectocarpaceae</taxon>
        <taxon>Ectocarpus</taxon>
    </lineage>
</organism>
<dbReference type="EMBL" id="FN649757">
    <property type="protein sequence ID" value="CBN75395.1"/>
    <property type="molecule type" value="Genomic_DNA"/>
</dbReference>
<feature type="compositionally biased region" description="Polar residues" evidence="1">
    <location>
        <begin position="168"/>
        <end position="178"/>
    </location>
</feature>